<dbReference type="PROSITE" id="PS51670">
    <property type="entry name" value="SHKT"/>
    <property type="match status" value="1"/>
</dbReference>
<organism evidence="3 4">
    <name type="scientific">Acrobeloides nanus</name>
    <dbReference type="NCBI Taxonomy" id="290746"/>
    <lineage>
        <taxon>Eukaryota</taxon>
        <taxon>Metazoa</taxon>
        <taxon>Ecdysozoa</taxon>
        <taxon>Nematoda</taxon>
        <taxon>Chromadorea</taxon>
        <taxon>Rhabditida</taxon>
        <taxon>Tylenchina</taxon>
        <taxon>Cephalobomorpha</taxon>
        <taxon>Cephaloboidea</taxon>
        <taxon>Cephalobidae</taxon>
        <taxon>Acrobeloides</taxon>
    </lineage>
</organism>
<name>A0A914DL71_9BILA</name>
<sequence length="118" mass="13171">MLQECAKTCGFCANQANVTPSNFSHSCESYYNWLEFGGPDGPVAFSTPDESQPHTFECLASDKYCVEISNDVYGTDEMKGAYFCNVRGCESFNKIFLLTSVLVKRRNHGGDKQIRSTK</sequence>
<feature type="domain" description="ShKT" evidence="2">
    <location>
        <begin position="1"/>
        <end position="12"/>
    </location>
</feature>
<evidence type="ECO:0000313" key="3">
    <source>
        <dbReference type="Proteomes" id="UP000887540"/>
    </source>
</evidence>
<proteinExistence type="predicted"/>
<dbReference type="AlphaFoldDB" id="A0A914DL71"/>
<protein>
    <submittedName>
        <fullName evidence="4">ShKT domain-containing protein</fullName>
    </submittedName>
</protein>
<evidence type="ECO:0000256" key="1">
    <source>
        <dbReference type="PROSITE-ProRule" id="PRU01005"/>
    </source>
</evidence>
<reference evidence="4" key="1">
    <citation type="submission" date="2022-11" db="UniProtKB">
        <authorList>
            <consortium name="WormBaseParasite"/>
        </authorList>
    </citation>
    <scope>IDENTIFICATION</scope>
</reference>
<accession>A0A914DL71</accession>
<comment type="caution">
    <text evidence="1">Lacks conserved residue(s) required for the propagation of feature annotation.</text>
</comment>
<evidence type="ECO:0000313" key="4">
    <source>
        <dbReference type="WBParaSite" id="ACRNAN_scaffold280.g7917.t1"/>
    </source>
</evidence>
<dbReference type="Proteomes" id="UP000887540">
    <property type="component" value="Unplaced"/>
</dbReference>
<evidence type="ECO:0000259" key="2">
    <source>
        <dbReference type="PROSITE" id="PS51670"/>
    </source>
</evidence>
<dbReference type="InterPro" id="IPR003582">
    <property type="entry name" value="ShKT_dom"/>
</dbReference>
<keyword evidence="3" id="KW-1185">Reference proteome</keyword>
<dbReference type="WBParaSite" id="ACRNAN_scaffold280.g7917.t1">
    <property type="protein sequence ID" value="ACRNAN_scaffold280.g7917.t1"/>
    <property type="gene ID" value="ACRNAN_scaffold280.g7917"/>
</dbReference>